<sequence length="232" mass="25642">MARTARVREQAAALVQAGEVRTPLDALAMLVHAMAVEYGVAQPTMPVRWRSSPDMHELTYDAIHFVVVRLAAHTVVLASRTHAADAQSPCAVSECPTSDFVDRDHQYIPDRVDALVHMWERDLWDKVLRVSEVREATDVKGVHAPLYARGDAPKLRPVPPLGDMDRDPLAASPAVPFGGPFQPPRLFPARGDGMWMGPQHPLFDRPRARYDPVSPLGAGEPDFDEFAPPHIL</sequence>
<feature type="region of interest" description="Disordered" evidence="1">
    <location>
        <begin position="206"/>
        <end position="232"/>
    </location>
</feature>
<evidence type="ECO:0000256" key="1">
    <source>
        <dbReference type="SAM" id="MobiDB-lite"/>
    </source>
</evidence>
<dbReference type="AlphaFoldDB" id="A0AAJ5Z5M0"/>
<accession>A0AAJ5Z5M0</accession>
<proteinExistence type="predicted"/>
<evidence type="ECO:0008006" key="4">
    <source>
        <dbReference type="Google" id="ProtNLM"/>
    </source>
</evidence>
<dbReference type="EMBL" id="CP119922">
    <property type="protein sequence ID" value="WFD17300.1"/>
    <property type="molecule type" value="Genomic_DNA"/>
</dbReference>
<protein>
    <recommendedName>
        <fullName evidence="4">PI31 proteasome regulator C-terminal domain-containing protein</fullName>
    </recommendedName>
</protein>
<organism evidence="2 3">
    <name type="scientific">Malassezia arunalokei</name>
    <dbReference type="NCBI Taxonomy" id="1514897"/>
    <lineage>
        <taxon>Eukaryota</taxon>
        <taxon>Fungi</taxon>
        <taxon>Dikarya</taxon>
        <taxon>Basidiomycota</taxon>
        <taxon>Ustilaginomycotina</taxon>
        <taxon>Malasseziomycetes</taxon>
        <taxon>Malasseziales</taxon>
        <taxon>Malasseziaceae</taxon>
        <taxon>Malassezia</taxon>
    </lineage>
</organism>
<evidence type="ECO:0000313" key="2">
    <source>
        <dbReference type="EMBL" id="WFD17300.1"/>
    </source>
</evidence>
<keyword evidence="3" id="KW-1185">Reference proteome</keyword>
<name>A0AAJ5Z5M0_9BASI</name>
<evidence type="ECO:0000313" key="3">
    <source>
        <dbReference type="Proteomes" id="UP001217582"/>
    </source>
</evidence>
<dbReference type="Proteomes" id="UP001217582">
    <property type="component" value="Chromosome 7"/>
</dbReference>
<reference evidence="2 3" key="1">
    <citation type="submission" date="2023-03" db="EMBL/GenBank/DDBJ databases">
        <title>Mating type loci evolution in Malassezia.</title>
        <authorList>
            <person name="Coelho M.A."/>
        </authorList>
    </citation>
    <scope>NUCLEOTIDE SEQUENCE [LARGE SCALE GENOMIC DNA]</scope>
    <source>
        <strain evidence="2 3">CBS 13387</strain>
    </source>
</reference>
<gene>
    <name evidence="2" type="ORF">MARU1_003350</name>
</gene>